<dbReference type="EMBL" id="CP091512">
    <property type="protein sequence ID" value="UOO93357.1"/>
    <property type="molecule type" value="Genomic_DNA"/>
</dbReference>
<organism evidence="1 2">
    <name type="scientific">Vitreoscilla stercoraria</name>
    <dbReference type="NCBI Taxonomy" id="61"/>
    <lineage>
        <taxon>Bacteria</taxon>
        <taxon>Pseudomonadati</taxon>
        <taxon>Pseudomonadota</taxon>
        <taxon>Betaproteobacteria</taxon>
        <taxon>Neisseriales</taxon>
        <taxon>Neisseriaceae</taxon>
        <taxon>Vitreoscilla</taxon>
    </lineage>
</organism>
<evidence type="ECO:0000313" key="1">
    <source>
        <dbReference type="EMBL" id="UOO93357.1"/>
    </source>
</evidence>
<evidence type="ECO:0000313" key="2">
    <source>
        <dbReference type="Proteomes" id="UP000832034"/>
    </source>
</evidence>
<name>A0ABY4EJ09_VITST</name>
<sequence length="99" mass="11565">MITELQLLTLACLACGLSQEQASRFDGDIDALLDYKFGMAFEDFANMARASQPFWGLFPYQEPVCEQCNGTKKMFEEFFCYEEREYFTKSHECPFCYKT</sequence>
<reference evidence="1" key="2">
    <citation type="journal article" date="2022" name="Res Sq">
        <title>Evolution of multicellular longitudinally dividing oral cavity symbionts (Neisseriaceae).</title>
        <authorList>
            <person name="Nyongesa S."/>
            <person name="Weber P."/>
            <person name="Bernet E."/>
            <person name="Pullido F."/>
            <person name="Nieckarz M."/>
            <person name="Delaby M."/>
            <person name="Nieves C."/>
            <person name="Viehboeck T."/>
            <person name="Krause N."/>
            <person name="Rivera-Millot A."/>
            <person name="Nakamura A."/>
            <person name="Vischer N."/>
            <person name="VanNieuwenhze M."/>
            <person name="Brun Y."/>
            <person name="Cava F."/>
            <person name="Bulgheresi S."/>
            <person name="Veyrier F."/>
        </authorList>
    </citation>
    <scope>NUCLEOTIDE SEQUENCE</scope>
    <source>
        <strain evidence="1">SAG 1488-6</strain>
    </source>
</reference>
<reference evidence="1" key="1">
    <citation type="submission" date="2021-12" db="EMBL/GenBank/DDBJ databases">
        <authorList>
            <person name="Veyrier F.J."/>
        </authorList>
    </citation>
    <scope>NUCLEOTIDE SEQUENCE</scope>
    <source>
        <strain evidence="1">SAG 1488-6</strain>
    </source>
</reference>
<protein>
    <submittedName>
        <fullName evidence="1">Uncharacterized protein</fullName>
    </submittedName>
</protein>
<accession>A0ABY4EJ09</accession>
<dbReference type="RefSeq" id="WP_019959094.1">
    <property type="nucleotide sequence ID" value="NZ_CP091512.1"/>
</dbReference>
<keyword evidence="2" id="KW-1185">Reference proteome</keyword>
<gene>
    <name evidence="1" type="ORF">LVJ81_04840</name>
</gene>
<proteinExistence type="predicted"/>
<dbReference type="Proteomes" id="UP000832034">
    <property type="component" value="Chromosome"/>
</dbReference>